<dbReference type="Pfam" id="PF05045">
    <property type="entry name" value="RgpF"/>
    <property type="match status" value="1"/>
</dbReference>
<dbReference type="Gene3D" id="1.25.40.10">
    <property type="entry name" value="Tetratricopeptide repeat domain"/>
    <property type="match status" value="1"/>
</dbReference>
<evidence type="ECO:0000313" key="3">
    <source>
        <dbReference type="Proteomes" id="UP001218788"/>
    </source>
</evidence>
<proteinExistence type="predicted"/>
<organism evidence="2 3">
    <name type="scientific">Alteromonas gilva</name>
    <dbReference type="NCBI Taxonomy" id="2987522"/>
    <lineage>
        <taxon>Bacteria</taxon>
        <taxon>Pseudomonadati</taxon>
        <taxon>Pseudomonadota</taxon>
        <taxon>Gammaproteobacteria</taxon>
        <taxon>Alteromonadales</taxon>
        <taxon>Alteromonadaceae</taxon>
        <taxon>Alteromonas/Salinimonas group</taxon>
        <taxon>Alteromonas</taxon>
    </lineage>
</organism>
<comment type="caution">
    <text evidence="2">The sequence shown here is derived from an EMBL/GenBank/DDBJ whole genome shotgun (WGS) entry which is preliminary data.</text>
</comment>
<name>A0ABT5LA13_9ALTE</name>
<evidence type="ECO:0000256" key="1">
    <source>
        <dbReference type="PROSITE-ProRule" id="PRU00339"/>
    </source>
</evidence>
<accession>A0ABT5LA13</accession>
<dbReference type="RefSeq" id="WP_273642935.1">
    <property type="nucleotide sequence ID" value="NZ_JAQQXP010000005.1"/>
</dbReference>
<dbReference type="SMART" id="SM00028">
    <property type="entry name" value="TPR"/>
    <property type="match status" value="2"/>
</dbReference>
<protein>
    <submittedName>
        <fullName evidence="2">Rhamnan synthesis F family protein</fullName>
    </submittedName>
</protein>
<dbReference type="InterPro" id="IPR007739">
    <property type="entry name" value="RgpF"/>
</dbReference>
<gene>
    <name evidence="2" type="ORF">OIK42_19860</name>
</gene>
<dbReference type="Proteomes" id="UP001218788">
    <property type="component" value="Unassembled WGS sequence"/>
</dbReference>
<dbReference type="InterPro" id="IPR011990">
    <property type="entry name" value="TPR-like_helical_dom_sf"/>
</dbReference>
<feature type="repeat" description="TPR" evidence="1">
    <location>
        <begin position="376"/>
        <end position="409"/>
    </location>
</feature>
<dbReference type="Gene3D" id="3.40.50.300">
    <property type="entry name" value="P-loop containing nucleotide triphosphate hydrolases"/>
    <property type="match status" value="1"/>
</dbReference>
<dbReference type="SUPFAM" id="SSF52540">
    <property type="entry name" value="P-loop containing nucleoside triphosphate hydrolases"/>
    <property type="match status" value="1"/>
</dbReference>
<evidence type="ECO:0000313" key="2">
    <source>
        <dbReference type="EMBL" id="MDC8833017.1"/>
    </source>
</evidence>
<dbReference type="InterPro" id="IPR019734">
    <property type="entry name" value="TPR_rpt"/>
</dbReference>
<keyword evidence="1" id="KW-0802">TPR repeat</keyword>
<keyword evidence="3" id="KW-1185">Reference proteome</keyword>
<dbReference type="SUPFAM" id="SSF48452">
    <property type="entry name" value="TPR-like"/>
    <property type="match status" value="1"/>
</dbReference>
<dbReference type="EMBL" id="JAQQXP010000005">
    <property type="protein sequence ID" value="MDC8833017.1"/>
    <property type="molecule type" value="Genomic_DNA"/>
</dbReference>
<sequence length="810" mass="91692">MVKHTDRPFLLVSGFHRSGTSLVAKTLANNGVNMGDNLMGASFANPEGHFEDIPLVELHDAMLAANGTNWQEHKNITLTTPSFLTSRLTTYLNSRRDKAATFIGAKDPRALFFRQQWLQQRQANLKSLFVFRSWQYSVSSLLKRHSRELLQTSSPMSTRPSDIIFWQQPELAAKMWITSAQAMLKWHEKNPNNTLLFPLAALIEKNDHLPKALQSIGLPEDLLDASSIIKKELLHTDVPSSLLNMLPEAIQNECNNLSMQLDSVFGINVREQITYTQTNCIFPDIESLISSDEGGAESESEPASYIDLTRFTYQEAISLITEYPVGLYSFDWTVLLNAPGITAKDYDDIFTCAIKYKAWTTAELAVRRALDLQPASWRWMQLGDIFKRKGDIDQAERCYKNALARTPENATFYARLAEVEIERKNFDAARKLITEAKALDITKPAIASAEVILHREESVKLKSDSAPDDRADYQSMALINNYAEVVDVMSATPQQGKALDDYMVKTAFVLRDNYQWLKEGLTSIPAQSKQSLLDYLSNHVQKYWSEAVISTEFSRGEAVIKEPLVPSKPQSEKAKCTIGVHIHVFYPYLLPEIFSFLENIPCAFSTVVTCPKEIEAPVKHLLSKLSDIRVISVENKGRDIAPWLMVASKLLKHCTVVLKLHTKSTPHASKLSGWRLQLLWHLLESPQSIEKILSDFAENPRLGLVIPAYHPHIFPHINWGKNKALSEEIANIFNIPVDTTISVNAFPAGSMFWYRPAALAPIIEHTWQLKDFPDERGQIDGTLMHAIERLIPYICHNQHYVHEFINLPSH</sequence>
<reference evidence="2 3" key="1">
    <citation type="submission" date="2022-10" db="EMBL/GenBank/DDBJ databases">
        <title>Alteromonas sp. chi3 Genome sequencing.</title>
        <authorList>
            <person name="Park S."/>
        </authorList>
    </citation>
    <scope>NUCLEOTIDE SEQUENCE [LARGE SCALE GENOMIC DNA]</scope>
    <source>
        <strain evidence="3">chi3</strain>
    </source>
</reference>
<dbReference type="PROSITE" id="PS50005">
    <property type="entry name" value="TPR"/>
    <property type="match status" value="1"/>
</dbReference>
<dbReference type="InterPro" id="IPR027417">
    <property type="entry name" value="P-loop_NTPase"/>
</dbReference>
<dbReference type="Pfam" id="PF13432">
    <property type="entry name" value="TPR_16"/>
    <property type="match status" value="1"/>
</dbReference>